<dbReference type="InterPro" id="IPR016166">
    <property type="entry name" value="FAD-bd_PCMH"/>
</dbReference>
<dbReference type="PROSITE" id="PS51387">
    <property type="entry name" value="FAD_PCMH"/>
    <property type="match status" value="1"/>
</dbReference>
<dbReference type="Pfam" id="PF01565">
    <property type="entry name" value="FAD_binding_4"/>
    <property type="match status" value="1"/>
</dbReference>
<organism evidence="5 6">
    <name type="scientific">Truncatella angustata</name>
    <dbReference type="NCBI Taxonomy" id="152316"/>
    <lineage>
        <taxon>Eukaryota</taxon>
        <taxon>Fungi</taxon>
        <taxon>Dikarya</taxon>
        <taxon>Ascomycota</taxon>
        <taxon>Pezizomycotina</taxon>
        <taxon>Sordariomycetes</taxon>
        <taxon>Xylariomycetidae</taxon>
        <taxon>Amphisphaeriales</taxon>
        <taxon>Sporocadaceae</taxon>
        <taxon>Truncatella</taxon>
    </lineage>
</organism>
<dbReference type="RefSeq" id="XP_045954455.1">
    <property type="nucleotide sequence ID" value="XM_046096693.1"/>
</dbReference>
<sequence>MMLRFRLVVAVCAVSNYQLPRGSPVTWNPNQFSSRHNRRNATITCKNIPGDTNWPSNEEWSQLNETIGGQLISTIPLAQVCHGQNFEAAACADLRENWLLPYPHIRDPTSIITPYFQNHSCDPFAGEDTACSLGNYPVYSINVTQAADVQATVHFAHERNIRLVIKNTGHDLLGKSIGLGSLSIWTHNLQSIDYIEAYTTDASSYTGAAVRFGAGVLVHNALTWADSIGVRVVAGTCPTVGVAGGYTAGGGHGLLTSIYGMAADSVLEWEVVLPSGELVTATPHNDQADLYWALSGGGAGTFGVVISMTTRVYPDEPMVGASFAFTTNDTKGGNVDGFWDAISIVQSSLGSLVDSGATAAYAFAAGIFSVYAVAMPGGDVSVLESSLAPVISAAKDAGFQLTVTKSVHTGFLDLYNTYLLQAVTTTPEAQITAGRIIPRSLMEDKSTASVVADAMRFASDQGFVTTCVAINGTRKDLVDSCPNAVFPLWREALLSCIFTQTWDFSAPWGNMVDRQDILTNIVMPKVVAATPGGGAYLNEANFEENQWQDTFYGENYGRLREIKRALDPDGILYARTAVGSEEWIHDEQGRLCRT</sequence>
<feature type="domain" description="FAD-binding PCMH-type" evidence="4">
    <location>
        <begin position="133"/>
        <end position="315"/>
    </location>
</feature>
<dbReference type="AlphaFoldDB" id="A0A9P8RPQ8"/>
<proteinExistence type="inferred from homology"/>
<dbReference type="SUPFAM" id="SSF56176">
    <property type="entry name" value="FAD-binding/transporter-associated domain-like"/>
    <property type="match status" value="1"/>
</dbReference>
<dbReference type="InterPro" id="IPR036318">
    <property type="entry name" value="FAD-bd_PCMH-like_sf"/>
</dbReference>
<dbReference type="Proteomes" id="UP000758603">
    <property type="component" value="Unassembled WGS sequence"/>
</dbReference>
<dbReference type="EMBL" id="JAGPXC010000008">
    <property type="protein sequence ID" value="KAH6647943.1"/>
    <property type="molecule type" value="Genomic_DNA"/>
</dbReference>
<keyword evidence="2" id="KW-0560">Oxidoreductase</keyword>
<dbReference type="OrthoDB" id="9983560at2759"/>
<dbReference type="PANTHER" id="PTHR13878">
    <property type="entry name" value="GULONOLACTONE OXIDASE"/>
    <property type="match status" value="1"/>
</dbReference>
<evidence type="ECO:0000256" key="3">
    <source>
        <dbReference type="SAM" id="SignalP"/>
    </source>
</evidence>
<evidence type="ECO:0000256" key="1">
    <source>
        <dbReference type="ARBA" id="ARBA00005466"/>
    </source>
</evidence>
<comment type="caution">
    <text evidence="5">The sequence shown here is derived from an EMBL/GenBank/DDBJ whole genome shotgun (WGS) entry which is preliminary data.</text>
</comment>
<keyword evidence="3" id="KW-0732">Signal</keyword>
<evidence type="ECO:0000256" key="2">
    <source>
        <dbReference type="ARBA" id="ARBA00023002"/>
    </source>
</evidence>
<gene>
    <name evidence="5" type="ORF">BKA67DRAFT_401288</name>
</gene>
<dbReference type="InterPro" id="IPR012951">
    <property type="entry name" value="BBE"/>
</dbReference>
<evidence type="ECO:0000259" key="4">
    <source>
        <dbReference type="PROSITE" id="PS51387"/>
    </source>
</evidence>
<accession>A0A9P8RPQ8</accession>
<evidence type="ECO:0000313" key="6">
    <source>
        <dbReference type="Proteomes" id="UP000758603"/>
    </source>
</evidence>
<protein>
    <submittedName>
        <fullName evidence="5">FAD/FMN-containing dehydrogenase</fullName>
    </submittedName>
</protein>
<dbReference type="InterPro" id="IPR016169">
    <property type="entry name" value="FAD-bd_PCMH_sub2"/>
</dbReference>
<feature type="signal peptide" evidence="3">
    <location>
        <begin position="1"/>
        <end position="22"/>
    </location>
</feature>
<dbReference type="InterPro" id="IPR050432">
    <property type="entry name" value="FAD-linked_Oxidoreductases_BP"/>
</dbReference>
<dbReference type="GO" id="GO:0016491">
    <property type="term" value="F:oxidoreductase activity"/>
    <property type="evidence" value="ECO:0007669"/>
    <property type="project" value="UniProtKB-KW"/>
</dbReference>
<evidence type="ECO:0000313" key="5">
    <source>
        <dbReference type="EMBL" id="KAH6647943.1"/>
    </source>
</evidence>
<feature type="chain" id="PRO_5040224256" evidence="3">
    <location>
        <begin position="23"/>
        <end position="594"/>
    </location>
</feature>
<name>A0A9P8RPQ8_9PEZI</name>
<reference evidence="5" key="1">
    <citation type="journal article" date="2021" name="Nat. Commun.">
        <title>Genetic determinants of endophytism in the Arabidopsis root mycobiome.</title>
        <authorList>
            <person name="Mesny F."/>
            <person name="Miyauchi S."/>
            <person name="Thiergart T."/>
            <person name="Pickel B."/>
            <person name="Atanasova L."/>
            <person name="Karlsson M."/>
            <person name="Huettel B."/>
            <person name="Barry K.W."/>
            <person name="Haridas S."/>
            <person name="Chen C."/>
            <person name="Bauer D."/>
            <person name="Andreopoulos W."/>
            <person name="Pangilinan J."/>
            <person name="LaButti K."/>
            <person name="Riley R."/>
            <person name="Lipzen A."/>
            <person name="Clum A."/>
            <person name="Drula E."/>
            <person name="Henrissat B."/>
            <person name="Kohler A."/>
            <person name="Grigoriev I.V."/>
            <person name="Martin F.M."/>
            <person name="Hacquard S."/>
        </authorList>
    </citation>
    <scope>NUCLEOTIDE SEQUENCE</scope>
    <source>
        <strain evidence="5">MPI-SDFR-AT-0073</strain>
    </source>
</reference>
<dbReference type="InterPro" id="IPR006094">
    <property type="entry name" value="Oxid_FAD_bind_N"/>
</dbReference>
<dbReference type="PANTHER" id="PTHR13878:SF91">
    <property type="entry name" value="FAD BINDING DOMAIN PROTEIN (AFU_ORTHOLOGUE AFUA_6G12070)-RELATED"/>
    <property type="match status" value="1"/>
</dbReference>
<dbReference type="GO" id="GO:0071949">
    <property type="term" value="F:FAD binding"/>
    <property type="evidence" value="ECO:0007669"/>
    <property type="project" value="InterPro"/>
</dbReference>
<dbReference type="Pfam" id="PF08031">
    <property type="entry name" value="BBE"/>
    <property type="match status" value="1"/>
</dbReference>
<dbReference type="Gene3D" id="3.30.465.10">
    <property type="match status" value="2"/>
</dbReference>
<comment type="similarity">
    <text evidence="1">Belongs to the oxygen-dependent FAD-linked oxidoreductase family.</text>
</comment>
<dbReference type="GeneID" id="70125585"/>
<keyword evidence="6" id="KW-1185">Reference proteome</keyword>